<dbReference type="SUPFAM" id="SSF51735">
    <property type="entry name" value="NAD(P)-binding Rossmann-fold domains"/>
    <property type="match status" value="1"/>
</dbReference>
<dbReference type="Pfam" id="PF08240">
    <property type="entry name" value="ADH_N"/>
    <property type="match status" value="1"/>
</dbReference>
<dbReference type="PANTHER" id="PTHR43189:SF1">
    <property type="entry name" value="ZINC-TYPE ALCOHOL DEHYDROGENASE-LIKE PROTEIN C1198.01"/>
    <property type="match status" value="1"/>
</dbReference>
<evidence type="ECO:0000256" key="1">
    <source>
        <dbReference type="ARBA" id="ARBA00023002"/>
    </source>
</evidence>
<dbReference type="InterPro" id="IPR002328">
    <property type="entry name" value="ADH_Zn_CS"/>
</dbReference>
<dbReference type="GO" id="GO:0016491">
    <property type="term" value="F:oxidoreductase activity"/>
    <property type="evidence" value="ECO:0007669"/>
    <property type="project" value="UniProtKB-KW"/>
</dbReference>
<reference evidence="4 5" key="1">
    <citation type="journal article" date="2019" name="Emerg. Microbes Infect.">
        <title>Comprehensive subspecies identification of 175 nontuberculous mycobacteria species based on 7547 genomic profiles.</title>
        <authorList>
            <person name="Matsumoto Y."/>
            <person name="Kinjo T."/>
            <person name="Motooka D."/>
            <person name="Nabeya D."/>
            <person name="Jung N."/>
            <person name="Uechi K."/>
            <person name="Horii T."/>
            <person name="Iida T."/>
            <person name="Fujita J."/>
            <person name="Nakamura S."/>
        </authorList>
    </citation>
    <scope>NUCLEOTIDE SEQUENCE [LARGE SCALE GENOMIC DNA]</scope>
    <source>
        <strain evidence="4 5">JCM 18538</strain>
    </source>
</reference>
<accession>A0A7I7S2X5</accession>
<proteinExistence type="predicted"/>
<keyword evidence="1" id="KW-0560">Oxidoreductase</keyword>
<dbReference type="InterPro" id="IPR013154">
    <property type="entry name" value="ADH-like_N"/>
</dbReference>
<name>A0A7I7S2X5_9MYCO</name>
<dbReference type="Gene3D" id="3.90.180.10">
    <property type="entry name" value="Medium-chain alcohol dehydrogenases, catalytic domain"/>
    <property type="match status" value="2"/>
</dbReference>
<dbReference type="InterPro" id="IPR036291">
    <property type="entry name" value="NAD(P)-bd_dom_sf"/>
</dbReference>
<dbReference type="AlphaFoldDB" id="A0A7I7S2X5"/>
<dbReference type="KEGG" id="marz:MARA_42580"/>
<dbReference type="CDD" id="cd08262">
    <property type="entry name" value="Zn_ADH8"/>
    <property type="match status" value="1"/>
</dbReference>
<dbReference type="Proteomes" id="UP000467428">
    <property type="component" value="Chromosome"/>
</dbReference>
<evidence type="ECO:0000259" key="3">
    <source>
        <dbReference type="Pfam" id="PF08240"/>
    </source>
</evidence>
<evidence type="ECO:0000256" key="2">
    <source>
        <dbReference type="SAM" id="Phobius"/>
    </source>
</evidence>
<sequence length="397" mass="40870">MDTDDVKAVSCVHGELSVVDVAAPRPAPGQLLLDVRRCGICGSDLHAKDHADELTDVMSAVQYEDFMRGDTPVVMGHEFCGEVAERGRGVAKEFAPGSLVVSFPLVRAAGGVHLTGLSPKAPGAYAEQVLAEAAMSFVVPNGLSPDVAALTEPMAVALHAVRRSDIGKRDVAVVIGCGPVGLAVIAHLAALGVGTIVASDFSAGRRALAARCGAHVVVDPASESPYAALDGKRGVLTSAPALYELGMGSMEKLRKVPGWSHLYRVADRFGAAGPSRPVIFECVGVPGMLDGVIAAAPLASLVVVVGVCMGADQLRPAMASGKEIDMRFVFGYTPLEFRDTLHMLADGKVDAGPLVTGTVGLAGVSAAFDALGDPETHAKILIDPRDQTGDVTPIGIG</sequence>
<feature type="transmembrane region" description="Helical" evidence="2">
    <location>
        <begin position="171"/>
        <end position="198"/>
    </location>
</feature>
<dbReference type="SUPFAM" id="SSF50129">
    <property type="entry name" value="GroES-like"/>
    <property type="match status" value="1"/>
</dbReference>
<keyword evidence="2" id="KW-1133">Transmembrane helix</keyword>
<evidence type="ECO:0000313" key="5">
    <source>
        <dbReference type="Proteomes" id="UP000467428"/>
    </source>
</evidence>
<dbReference type="Gene3D" id="3.40.50.720">
    <property type="entry name" value="NAD(P)-binding Rossmann-like Domain"/>
    <property type="match status" value="2"/>
</dbReference>
<keyword evidence="2" id="KW-0472">Membrane</keyword>
<keyword evidence="5" id="KW-1185">Reference proteome</keyword>
<geneLocation type="plasmid" evidence="5">
    <name>pjcm18538 dna</name>
</geneLocation>
<dbReference type="InterPro" id="IPR011032">
    <property type="entry name" value="GroES-like_sf"/>
</dbReference>
<keyword evidence="2" id="KW-0812">Transmembrane</keyword>
<evidence type="ECO:0000313" key="4">
    <source>
        <dbReference type="EMBL" id="BBY50790.1"/>
    </source>
</evidence>
<protein>
    <submittedName>
        <fullName evidence="4">Dehydrogenase</fullName>
    </submittedName>
</protein>
<dbReference type="PROSITE" id="PS00059">
    <property type="entry name" value="ADH_ZINC"/>
    <property type="match status" value="1"/>
</dbReference>
<dbReference type="EMBL" id="AP022593">
    <property type="protein sequence ID" value="BBY50790.1"/>
    <property type="molecule type" value="Genomic_DNA"/>
</dbReference>
<gene>
    <name evidence="4" type="ORF">MARA_42580</name>
</gene>
<dbReference type="PANTHER" id="PTHR43189">
    <property type="entry name" value="ZINC-TYPE ALCOHOL DEHYDROGENASE-LIKE PROTEIN C1198.01-RELATED"/>
    <property type="match status" value="1"/>
</dbReference>
<organism evidence="4 5">
    <name type="scientific">Mycolicibacterium arabiense</name>
    <dbReference type="NCBI Taxonomy" id="1286181"/>
    <lineage>
        <taxon>Bacteria</taxon>
        <taxon>Bacillati</taxon>
        <taxon>Actinomycetota</taxon>
        <taxon>Actinomycetes</taxon>
        <taxon>Mycobacteriales</taxon>
        <taxon>Mycobacteriaceae</taxon>
        <taxon>Mycolicibacterium</taxon>
    </lineage>
</organism>
<feature type="domain" description="Alcohol dehydrogenase-like N-terminal" evidence="3">
    <location>
        <begin position="28"/>
        <end position="140"/>
    </location>
</feature>
<dbReference type="GO" id="GO:0008270">
    <property type="term" value="F:zinc ion binding"/>
    <property type="evidence" value="ECO:0007669"/>
    <property type="project" value="InterPro"/>
</dbReference>